<evidence type="ECO:0000313" key="13">
    <source>
        <dbReference type="EMBL" id="MFD1095156.1"/>
    </source>
</evidence>
<gene>
    <name evidence="11" type="primary">apt</name>
    <name evidence="13" type="ORF">ACFQ3Q_05300</name>
</gene>
<name>A0ABW3NQS9_9FLAO</name>
<dbReference type="Pfam" id="PF00156">
    <property type="entry name" value="Pribosyltran"/>
    <property type="match status" value="1"/>
</dbReference>
<comment type="similarity">
    <text evidence="5 11">Belongs to the purine/pyrimidine phosphoribosyltransferase family.</text>
</comment>
<evidence type="ECO:0000256" key="1">
    <source>
        <dbReference type="ARBA" id="ARBA00000868"/>
    </source>
</evidence>
<comment type="subcellular location">
    <subcellularLocation>
        <location evidence="3 11">Cytoplasm</location>
    </subcellularLocation>
</comment>
<evidence type="ECO:0000256" key="4">
    <source>
        <dbReference type="ARBA" id="ARBA00004659"/>
    </source>
</evidence>
<dbReference type="PANTHER" id="PTHR32315:SF3">
    <property type="entry name" value="ADENINE PHOSPHORIBOSYLTRANSFERASE"/>
    <property type="match status" value="1"/>
</dbReference>
<dbReference type="EC" id="2.4.2.7" evidence="6 11"/>
<evidence type="ECO:0000256" key="6">
    <source>
        <dbReference type="ARBA" id="ARBA00011893"/>
    </source>
</evidence>
<comment type="pathway">
    <text evidence="4 11">Purine metabolism; AMP biosynthesis via salvage pathway; AMP from adenine: step 1/1.</text>
</comment>
<dbReference type="Gene3D" id="3.40.50.2020">
    <property type="match status" value="1"/>
</dbReference>
<dbReference type="InterPro" id="IPR005764">
    <property type="entry name" value="Ade_phspho_trans"/>
</dbReference>
<evidence type="ECO:0000256" key="5">
    <source>
        <dbReference type="ARBA" id="ARBA00008391"/>
    </source>
</evidence>
<comment type="function">
    <text evidence="2 11">Catalyzes a salvage reaction resulting in the formation of AMP, that is energically less costly than de novo synthesis.</text>
</comment>
<dbReference type="GO" id="GO:0003999">
    <property type="term" value="F:adenine phosphoribosyltransferase activity"/>
    <property type="evidence" value="ECO:0007669"/>
    <property type="project" value="UniProtKB-EC"/>
</dbReference>
<evidence type="ECO:0000256" key="11">
    <source>
        <dbReference type="HAMAP-Rule" id="MF_00004"/>
    </source>
</evidence>
<keyword evidence="14" id="KW-1185">Reference proteome</keyword>
<evidence type="ECO:0000256" key="2">
    <source>
        <dbReference type="ARBA" id="ARBA00003968"/>
    </source>
</evidence>
<sequence length="171" mass="19364">MKDLKEFVRDIPDFPKEGVVYKDISPLLQDPEAMHRAVELFLEKLDGIKIDKVIGIEARGFFFATLLAEKLNAGFIPLRKPGKLPYKTIKEEYALEYGTDSLEIHEDAFERGEKILIHDDVLATGGTALAACKLVERMGGEIAQCDFLVELEFLNGREKLKGYQIESLLKY</sequence>
<dbReference type="CDD" id="cd06223">
    <property type="entry name" value="PRTases_typeI"/>
    <property type="match status" value="1"/>
</dbReference>
<dbReference type="InterPro" id="IPR029057">
    <property type="entry name" value="PRTase-like"/>
</dbReference>
<accession>A0ABW3NQS9</accession>
<dbReference type="PANTHER" id="PTHR32315">
    <property type="entry name" value="ADENINE PHOSPHORIBOSYLTRANSFERASE"/>
    <property type="match status" value="1"/>
</dbReference>
<keyword evidence="10 11" id="KW-0660">Purine salvage</keyword>
<evidence type="ECO:0000256" key="3">
    <source>
        <dbReference type="ARBA" id="ARBA00004496"/>
    </source>
</evidence>
<evidence type="ECO:0000259" key="12">
    <source>
        <dbReference type="Pfam" id="PF00156"/>
    </source>
</evidence>
<evidence type="ECO:0000256" key="7">
    <source>
        <dbReference type="ARBA" id="ARBA00022490"/>
    </source>
</evidence>
<evidence type="ECO:0000256" key="10">
    <source>
        <dbReference type="ARBA" id="ARBA00022726"/>
    </source>
</evidence>
<keyword evidence="7 11" id="KW-0963">Cytoplasm</keyword>
<dbReference type="InterPro" id="IPR000836">
    <property type="entry name" value="PRTase_dom"/>
</dbReference>
<comment type="subunit">
    <text evidence="11">Homodimer.</text>
</comment>
<dbReference type="InterPro" id="IPR050054">
    <property type="entry name" value="UPRTase/APRTase"/>
</dbReference>
<dbReference type="NCBIfam" id="NF002636">
    <property type="entry name" value="PRK02304.1-5"/>
    <property type="match status" value="1"/>
</dbReference>
<dbReference type="HAMAP" id="MF_00004">
    <property type="entry name" value="Aden_phosphoribosyltr"/>
    <property type="match status" value="1"/>
</dbReference>
<reference evidence="14" key="1">
    <citation type="journal article" date="2019" name="Int. J. Syst. Evol. Microbiol.">
        <title>The Global Catalogue of Microorganisms (GCM) 10K type strain sequencing project: providing services to taxonomists for standard genome sequencing and annotation.</title>
        <authorList>
            <consortium name="The Broad Institute Genomics Platform"/>
            <consortium name="The Broad Institute Genome Sequencing Center for Infectious Disease"/>
            <person name="Wu L."/>
            <person name="Ma J."/>
        </authorList>
    </citation>
    <scope>NUCLEOTIDE SEQUENCE [LARGE SCALE GENOMIC DNA]</scope>
    <source>
        <strain evidence="14">CCUG 64793</strain>
    </source>
</reference>
<feature type="domain" description="Phosphoribosyltransferase" evidence="12">
    <location>
        <begin position="37"/>
        <end position="145"/>
    </location>
</feature>
<keyword evidence="9 11" id="KW-0808">Transferase</keyword>
<evidence type="ECO:0000256" key="9">
    <source>
        <dbReference type="ARBA" id="ARBA00022679"/>
    </source>
</evidence>
<comment type="catalytic activity">
    <reaction evidence="1 11">
        <text>AMP + diphosphate = 5-phospho-alpha-D-ribose 1-diphosphate + adenine</text>
        <dbReference type="Rhea" id="RHEA:16609"/>
        <dbReference type="ChEBI" id="CHEBI:16708"/>
        <dbReference type="ChEBI" id="CHEBI:33019"/>
        <dbReference type="ChEBI" id="CHEBI:58017"/>
        <dbReference type="ChEBI" id="CHEBI:456215"/>
        <dbReference type="EC" id="2.4.2.7"/>
    </reaction>
</comment>
<dbReference type="NCBIfam" id="NF002634">
    <property type="entry name" value="PRK02304.1-3"/>
    <property type="match status" value="1"/>
</dbReference>
<evidence type="ECO:0000256" key="8">
    <source>
        <dbReference type="ARBA" id="ARBA00022676"/>
    </source>
</evidence>
<organism evidence="13 14">
    <name type="scientific">Salegentibacter chungangensis</name>
    <dbReference type="NCBI Taxonomy" id="1335724"/>
    <lineage>
        <taxon>Bacteria</taxon>
        <taxon>Pseudomonadati</taxon>
        <taxon>Bacteroidota</taxon>
        <taxon>Flavobacteriia</taxon>
        <taxon>Flavobacteriales</taxon>
        <taxon>Flavobacteriaceae</taxon>
        <taxon>Salegentibacter</taxon>
    </lineage>
</organism>
<dbReference type="Proteomes" id="UP001597131">
    <property type="component" value="Unassembled WGS sequence"/>
</dbReference>
<evidence type="ECO:0000313" key="14">
    <source>
        <dbReference type="Proteomes" id="UP001597131"/>
    </source>
</evidence>
<comment type="caution">
    <text evidence="13">The sequence shown here is derived from an EMBL/GenBank/DDBJ whole genome shotgun (WGS) entry which is preliminary data.</text>
</comment>
<proteinExistence type="inferred from homology"/>
<dbReference type="NCBIfam" id="TIGR01090">
    <property type="entry name" value="apt"/>
    <property type="match status" value="1"/>
</dbReference>
<dbReference type="EMBL" id="JBHTLI010000001">
    <property type="protein sequence ID" value="MFD1095156.1"/>
    <property type="molecule type" value="Genomic_DNA"/>
</dbReference>
<protein>
    <recommendedName>
        <fullName evidence="6 11">Adenine phosphoribosyltransferase</fullName>
        <shortName evidence="11">APRT</shortName>
        <ecNumber evidence="6 11">2.4.2.7</ecNumber>
    </recommendedName>
</protein>
<dbReference type="RefSeq" id="WP_380743653.1">
    <property type="nucleotide sequence ID" value="NZ_JBHTLI010000001.1"/>
</dbReference>
<dbReference type="SUPFAM" id="SSF53271">
    <property type="entry name" value="PRTase-like"/>
    <property type="match status" value="1"/>
</dbReference>
<keyword evidence="8 11" id="KW-0328">Glycosyltransferase</keyword>